<dbReference type="InterPro" id="IPR002124">
    <property type="entry name" value="Cyt_c_oxidase_su5b"/>
</dbReference>
<evidence type="ECO:0000256" key="1">
    <source>
        <dbReference type="ARBA" id="ARBA00004443"/>
    </source>
</evidence>
<dbReference type="AlphaFoldDB" id="A0A9P6YHG8"/>
<gene>
    <name evidence="12" type="ORF">G6F51_003522</name>
</gene>
<keyword evidence="7" id="KW-0496">Mitochondrion</keyword>
<feature type="binding site" evidence="11">
    <location>
        <position position="128"/>
    </location>
    <ligand>
        <name>Zn(2+)</name>
        <dbReference type="ChEBI" id="CHEBI:29105"/>
    </ligand>
</feature>
<reference evidence="12" key="1">
    <citation type="journal article" date="2020" name="Microb. Genom.">
        <title>Genetic diversity of clinical and environmental Mucorales isolates obtained from an investigation of mucormycosis cases among solid organ transplant recipients.</title>
        <authorList>
            <person name="Nguyen M.H."/>
            <person name="Kaul D."/>
            <person name="Muto C."/>
            <person name="Cheng S.J."/>
            <person name="Richter R.A."/>
            <person name="Bruno V.M."/>
            <person name="Liu G."/>
            <person name="Beyhan S."/>
            <person name="Sundermann A.J."/>
            <person name="Mounaud S."/>
            <person name="Pasculle A.W."/>
            <person name="Nierman W.C."/>
            <person name="Driscoll E."/>
            <person name="Cumbie R."/>
            <person name="Clancy C.J."/>
            <person name="Dupont C.L."/>
        </authorList>
    </citation>
    <scope>NUCLEOTIDE SEQUENCE</scope>
    <source>
        <strain evidence="12">GL16</strain>
    </source>
</reference>
<evidence type="ECO:0000256" key="6">
    <source>
        <dbReference type="ARBA" id="ARBA00022946"/>
    </source>
</evidence>
<dbReference type="Gene3D" id="2.60.11.10">
    <property type="entry name" value="Cytochrome c oxidase, subunit Vb"/>
    <property type="match status" value="1"/>
</dbReference>
<keyword evidence="4" id="KW-0999">Mitochondrion inner membrane</keyword>
<dbReference type="Proteomes" id="UP000717996">
    <property type="component" value="Unassembled WGS sequence"/>
</dbReference>
<evidence type="ECO:0000256" key="5">
    <source>
        <dbReference type="ARBA" id="ARBA00022833"/>
    </source>
</evidence>
<evidence type="ECO:0000256" key="4">
    <source>
        <dbReference type="ARBA" id="ARBA00022792"/>
    </source>
</evidence>
<dbReference type="PANTHER" id="PTHR10122">
    <property type="entry name" value="CYTOCHROME C OXIDASE SUBUNIT 5B, MITOCHONDRIAL"/>
    <property type="match status" value="1"/>
</dbReference>
<dbReference type="GO" id="GO:0005743">
    <property type="term" value="C:mitochondrial inner membrane"/>
    <property type="evidence" value="ECO:0007669"/>
    <property type="project" value="UniProtKB-SubCell"/>
</dbReference>
<feature type="binding site" evidence="11">
    <location>
        <position position="112"/>
    </location>
    <ligand>
        <name>Zn(2+)</name>
        <dbReference type="ChEBI" id="CHEBI:29105"/>
    </ligand>
</feature>
<dbReference type="PROSITE" id="PS51359">
    <property type="entry name" value="COX5B_2"/>
    <property type="match status" value="1"/>
</dbReference>
<dbReference type="GO" id="GO:0046872">
    <property type="term" value="F:metal ion binding"/>
    <property type="evidence" value="ECO:0007669"/>
    <property type="project" value="UniProtKB-KW"/>
</dbReference>
<proteinExistence type="inferred from homology"/>
<comment type="caution">
    <text evidence="12">The sequence shown here is derived from an EMBL/GenBank/DDBJ whole genome shotgun (WGS) entry which is preliminary data.</text>
</comment>
<dbReference type="GO" id="GO:0045277">
    <property type="term" value="C:respiratory chain complex IV"/>
    <property type="evidence" value="ECO:0007669"/>
    <property type="project" value="InterPro"/>
</dbReference>
<dbReference type="OrthoDB" id="10249250at2759"/>
<name>A0A9P6YHG8_RHIOR</name>
<dbReference type="CDD" id="cd00924">
    <property type="entry name" value="Cyt_c_Oxidase_Vb"/>
    <property type="match status" value="1"/>
</dbReference>
<dbReference type="PANTHER" id="PTHR10122:SF0">
    <property type="entry name" value="CYTOCHROME C OXIDASE SUBUNIT 5B, ISOFORM A-RELATED"/>
    <property type="match status" value="1"/>
</dbReference>
<dbReference type="OMA" id="DHKPYWM"/>
<dbReference type="InterPro" id="IPR036972">
    <property type="entry name" value="Cyt_c_oxidase_su5b_sf"/>
</dbReference>
<accession>A0A9P6YHG8</accession>
<keyword evidence="3 11" id="KW-0479">Metal-binding</keyword>
<evidence type="ECO:0000256" key="3">
    <source>
        <dbReference type="ARBA" id="ARBA00022723"/>
    </source>
</evidence>
<dbReference type="GO" id="GO:0006123">
    <property type="term" value="P:mitochondrial electron transport, cytochrome c to oxygen"/>
    <property type="evidence" value="ECO:0007669"/>
    <property type="project" value="InterPro"/>
</dbReference>
<dbReference type="Pfam" id="PF01215">
    <property type="entry name" value="COX5B"/>
    <property type="match status" value="1"/>
</dbReference>
<dbReference type="EMBL" id="JAANIT010000350">
    <property type="protein sequence ID" value="KAG1548668.1"/>
    <property type="molecule type" value="Genomic_DNA"/>
</dbReference>
<evidence type="ECO:0000256" key="2">
    <source>
        <dbReference type="ARBA" id="ARBA00010292"/>
    </source>
</evidence>
<evidence type="ECO:0000313" key="13">
    <source>
        <dbReference type="Proteomes" id="UP000717996"/>
    </source>
</evidence>
<keyword evidence="6" id="KW-0809">Transit peptide</keyword>
<comment type="subcellular location">
    <subcellularLocation>
        <location evidence="1">Mitochondrion inner membrane</location>
        <topology evidence="1">Peripheral membrane protein</topology>
        <orientation evidence="1">Matrix side</orientation>
    </subcellularLocation>
</comment>
<dbReference type="SUPFAM" id="SSF57802">
    <property type="entry name" value="Rubredoxin-like"/>
    <property type="match status" value="1"/>
</dbReference>
<protein>
    <recommendedName>
        <fullName evidence="10">Cytochrome c oxidase subunit 4, mitochondrial</fullName>
    </recommendedName>
    <alternativeName>
        <fullName evidence="9">Cytochrome c oxidase polypeptide IV</fullName>
    </alternativeName>
</protein>
<sequence>MFALRRAAVKAAPLAVRARPFSVLGARLSGAVSHSAESNLGPGAQPGQIPTDLEQSTGLERMELLATLEGKQLFDMEPLNMTHLGTVKNPIVVKSHDPIRFVGCTGFPAESHDTIWINLDKSHEHDRCPECGSVYTMDFVGSEEDHHH</sequence>
<evidence type="ECO:0000256" key="9">
    <source>
        <dbReference type="ARBA" id="ARBA00031366"/>
    </source>
</evidence>
<keyword evidence="5 11" id="KW-0862">Zinc</keyword>
<feature type="binding site" evidence="11">
    <location>
        <position position="131"/>
    </location>
    <ligand>
        <name>Zn(2+)</name>
        <dbReference type="ChEBI" id="CHEBI:29105"/>
    </ligand>
</feature>
<organism evidence="12 13">
    <name type="scientific">Rhizopus oryzae</name>
    <name type="common">Mucormycosis agent</name>
    <name type="synonym">Rhizopus arrhizus var. delemar</name>
    <dbReference type="NCBI Taxonomy" id="64495"/>
    <lineage>
        <taxon>Eukaryota</taxon>
        <taxon>Fungi</taxon>
        <taxon>Fungi incertae sedis</taxon>
        <taxon>Mucoromycota</taxon>
        <taxon>Mucoromycotina</taxon>
        <taxon>Mucoromycetes</taxon>
        <taxon>Mucorales</taxon>
        <taxon>Mucorineae</taxon>
        <taxon>Rhizopodaceae</taxon>
        <taxon>Rhizopus</taxon>
    </lineage>
</organism>
<evidence type="ECO:0000313" key="12">
    <source>
        <dbReference type="EMBL" id="KAG1548668.1"/>
    </source>
</evidence>
<feature type="binding site" evidence="11">
    <location>
        <position position="104"/>
    </location>
    <ligand>
        <name>Zn(2+)</name>
        <dbReference type="ChEBI" id="CHEBI:29105"/>
    </ligand>
</feature>
<evidence type="ECO:0000256" key="8">
    <source>
        <dbReference type="ARBA" id="ARBA00023136"/>
    </source>
</evidence>
<evidence type="ECO:0000256" key="7">
    <source>
        <dbReference type="ARBA" id="ARBA00023128"/>
    </source>
</evidence>
<evidence type="ECO:0000256" key="10">
    <source>
        <dbReference type="ARBA" id="ARBA00070613"/>
    </source>
</evidence>
<dbReference type="FunFam" id="2.60.11.10:FF:000003">
    <property type="entry name" value="Cytochrome c oxidase subunit IV"/>
    <property type="match status" value="1"/>
</dbReference>
<comment type="similarity">
    <text evidence="2">Belongs to the cytochrome c oxidase subunit 5B family.</text>
</comment>
<keyword evidence="8" id="KW-0472">Membrane</keyword>
<evidence type="ECO:0000256" key="11">
    <source>
        <dbReference type="PIRSR" id="PIRSR602124-2"/>
    </source>
</evidence>